<dbReference type="Proteomes" id="UP001163046">
    <property type="component" value="Unassembled WGS sequence"/>
</dbReference>
<name>A0A9W9YWP2_9CNID</name>
<evidence type="ECO:0000256" key="2">
    <source>
        <dbReference type="SAM" id="SignalP"/>
    </source>
</evidence>
<feature type="chain" id="PRO_5040934012" description="Sodefrin-like factor" evidence="2">
    <location>
        <begin position="24"/>
        <end position="123"/>
    </location>
</feature>
<dbReference type="AlphaFoldDB" id="A0A9W9YWP2"/>
<keyword evidence="4" id="KW-1185">Reference proteome</keyword>
<sequence>MAEALPFLLVALLALCMMPSVFSLECYECTNIPGYPGVTKCDSDSVTTRTCPPYYDRCMTVKYIMEVIPGIPIAVEMKNCSNFLACDPRIEFSRKYQSRSQSPRYPCPAVERPTRTSGIKRSA</sequence>
<evidence type="ECO:0000313" key="3">
    <source>
        <dbReference type="EMBL" id="KAJ7370761.1"/>
    </source>
</evidence>
<comment type="caution">
    <text evidence="3">The sequence shown here is derived from an EMBL/GenBank/DDBJ whole genome shotgun (WGS) entry which is preliminary data.</text>
</comment>
<accession>A0A9W9YWP2</accession>
<dbReference type="EMBL" id="MU826857">
    <property type="protein sequence ID" value="KAJ7370761.1"/>
    <property type="molecule type" value="Genomic_DNA"/>
</dbReference>
<gene>
    <name evidence="3" type="ORF">OS493_030192</name>
</gene>
<dbReference type="OrthoDB" id="5970216at2759"/>
<feature type="region of interest" description="Disordered" evidence="1">
    <location>
        <begin position="95"/>
        <end position="123"/>
    </location>
</feature>
<feature type="signal peptide" evidence="2">
    <location>
        <begin position="1"/>
        <end position="23"/>
    </location>
</feature>
<reference evidence="3" key="1">
    <citation type="submission" date="2023-01" db="EMBL/GenBank/DDBJ databases">
        <title>Genome assembly of the deep-sea coral Lophelia pertusa.</title>
        <authorList>
            <person name="Herrera S."/>
            <person name="Cordes E."/>
        </authorList>
    </citation>
    <scope>NUCLEOTIDE SEQUENCE</scope>
    <source>
        <strain evidence="3">USNM1676648</strain>
        <tissue evidence="3">Polyp</tissue>
    </source>
</reference>
<evidence type="ECO:0008006" key="5">
    <source>
        <dbReference type="Google" id="ProtNLM"/>
    </source>
</evidence>
<evidence type="ECO:0000256" key="1">
    <source>
        <dbReference type="SAM" id="MobiDB-lite"/>
    </source>
</evidence>
<dbReference type="Gene3D" id="2.10.60.10">
    <property type="entry name" value="CD59"/>
    <property type="match status" value="1"/>
</dbReference>
<proteinExistence type="predicted"/>
<keyword evidence="2" id="KW-0732">Signal</keyword>
<dbReference type="SUPFAM" id="SSF57302">
    <property type="entry name" value="Snake toxin-like"/>
    <property type="match status" value="1"/>
</dbReference>
<evidence type="ECO:0000313" key="4">
    <source>
        <dbReference type="Proteomes" id="UP001163046"/>
    </source>
</evidence>
<protein>
    <recommendedName>
        <fullName evidence="5">Sodefrin-like factor</fullName>
    </recommendedName>
</protein>
<organism evidence="3 4">
    <name type="scientific">Desmophyllum pertusum</name>
    <dbReference type="NCBI Taxonomy" id="174260"/>
    <lineage>
        <taxon>Eukaryota</taxon>
        <taxon>Metazoa</taxon>
        <taxon>Cnidaria</taxon>
        <taxon>Anthozoa</taxon>
        <taxon>Hexacorallia</taxon>
        <taxon>Scleractinia</taxon>
        <taxon>Caryophylliina</taxon>
        <taxon>Caryophylliidae</taxon>
        <taxon>Desmophyllum</taxon>
    </lineage>
</organism>
<dbReference type="InterPro" id="IPR045860">
    <property type="entry name" value="Snake_toxin-like_sf"/>
</dbReference>